<accession>A0ABP1FV13</accession>
<feature type="coiled-coil region" evidence="3">
    <location>
        <begin position="655"/>
        <end position="706"/>
    </location>
</feature>
<dbReference type="SUPFAM" id="SSF52540">
    <property type="entry name" value="P-loop containing nucleoside triphosphate hydrolases"/>
    <property type="match status" value="2"/>
</dbReference>
<dbReference type="PROSITE" id="PS50893">
    <property type="entry name" value="ABC_TRANSPORTER_2"/>
    <property type="match status" value="2"/>
</dbReference>
<dbReference type="InterPro" id="IPR003439">
    <property type="entry name" value="ABC_transporter-like_ATP-bd"/>
</dbReference>
<dbReference type="Pfam" id="PF00005">
    <property type="entry name" value="ABC_tran"/>
    <property type="match status" value="2"/>
</dbReference>
<evidence type="ECO:0000256" key="4">
    <source>
        <dbReference type="SAM" id="MobiDB-lite"/>
    </source>
</evidence>
<dbReference type="Pfam" id="PF12848">
    <property type="entry name" value="ABC_tran_Xtn"/>
    <property type="match status" value="1"/>
</dbReference>
<dbReference type="PANTHER" id="PTHR42855:SF1">
    <property type="entry name" value="ABC TRANSPORTER DOMAIN-CONTAINING PROTEIN"/>
    <property type="match status" value="1"/>
</dbReference>
<evidence type="ECO:0000256" key="2">
    <source>
        <dbReference type="ARBA" id="ARBA00022840"/>
    </source>
</evidence>
<evidence type="ECO:0000313" key="7">
    <source>
        <dbReference type="Proteomes" id="UP001497392"/>
    </source>
</evidence>
<name>A0ABP1FV13_9CHLO</name>
<feature type="domain" description="ABC transporter" evidence="5">
    <location>
        <begin position="76"/>
        <end position="319"/>
    </location>
</feature>
<dbReference type="PROSITE" id="PS00211">
    <property type="entry name" value="ABC_TRANSPORTER_1"/>
    <property type="match status" value="2"/>
</dbReference>
<keyword evidence="2" id="KW-0067">ATP-binding</keyword>
<comment type="caution">
    <text evidence="6">The sequence shown here is derived from an EMBL/GenBank/DDBJ whole genome shotgun (WGS) entry which is preliminary data.</text>
</comment>
<feature type="region of interest" description="Disordered" evidence="4">
    <location>
        <begin position="325"/>
        <end position="347"/>
    </location>
</feature>
<dbReference type="InterPro" id="IPR032524">
    <property type="entry name" value="ABC_tran_C"/>
</dbReference>
<gene>
    <name evidence="6" type="primary">g6295</name>
    <name evidence="6" type="ORF">VP750_LOCUS5394</name>
</gene>
<dbReference type="InterPro" id="IPR027417">
    <property type="entry name" value="P-loop_NTPase"/>
</dbReference>
<feature type="region of interest" description="Disordered" evidence="4">
    <location>
        <begin position="624"/>
        <end position="645"/>
    </location>
</feature>
<feature type="compositionally biased region" description="Basic and acidic residues" evidence="4">
    <location>
        <begin position="328"/>
        <end position="341"/>
    </location>
</feature>
<feature type="domain" description="ABC transporter" evidence="5">
    <location>
        <begin position="391"/>
        <end position="621"/>
    </location>
</feature>
<dbReference type="PANTHER" id="PTHR42855">
    <property type="entry name" value="ABC TRANSPORTER ATP-BINDING SUBUNIT"/>
    <property type="match status" value="1"/>
</dbReference>
<dbReference type="Gene3D" id="3.40.50.300">
    <property type="entry name" value="P-loop containing nucleotide triphosphate hydrolases"/>
    <property type="match status" value="2"/>
</dbReference>
<keyword evidence="3" id="KW-0175">Coiled coil</keyword>
<dbReference type="InterPro" id="IPR003593">
    <property type="entry name" value="AAA+_ATPase"/>
</dbReference>
<dbReference type="CDD" id="cd03221">
    <property type="entry name" value="ABCF_EF-3"/>
    <property type="match status" value="2"/>
</dbReference>
<evidence type="ECO:0000259" key="5">
    <source>
        <dbReference type="PROSITE" id="PS50893"/>
    </source>
</evidence>
<keyword evidence="1" id="KW-0547">Nucleotide-binding</keyword>
<evidence type="ECO:0000256" key="1">
    <source>
        <dbReference type="ARBA" id="ARBA00022741"/>
    </source>
</evidence>
<dbReference type="InterPro" id="IPR051309">
    <property type="entry name" value="ABCF_ATPase"/>
</dbReference>
<dbReference type="Gene3D" id="1.10.287.380">
    <property type="entry name" value="Valyl-tRNA synthetase, C-terminal domain"/>
    <property type="match status" value="1"/>
</dbReference>
<feature type="region of interest" description="Disordered" evidence="4">
    <location>
        <begin position="50"/>
        <end position="71"/>
    </location>
</feature>
<sequence>MHKTNVSTSMSRIWILEGGRRGHVCQWAYRPVLKESCRSPLLIRPHRQNRIHQGVTAKAGRDSQATKSSRPRETLLTLESVGRTHDGHTQLFSNVSATLTRGERLAVVGPNGCGKTTLLRLIAGVDEPDSGAVRKRNTSIGYLPQSPELDEGLSAFDAILHSGSILARCVLAYEQAIASGDQKAMDAATEEMNRLGGWEFREQAEEMLKRVGLPNSGQLVGSLSGGQKRRVALAAALLANPDLIVADEPTNHMDHQVIRWLEQYLTTQDISVVVVTHDRAFMESVCTSVLELEAGETTLHNFGGPGSYDRFRQLREERRAAKAAAAADAKRTLRKETEWMRRQPKARSTKSTARIKQFYELTAKARDVPQAEVSVDFDGETKMKRQGRKVMELKGASYSVNSKEIVSDFWYSFYPGERIGVVGPNGAGKSTMLNLIAGSLPLTSGEREIGETTAVGFFQQEPPTNLPQDMSMADYLRSVGQDAASTSGRGEDSLDTPTTVLERVGFARNRHYTKVRMLSGGECRRLQLAAVLMSRPNLLILDEPTNDLDLATVESMESFLAGYGGCLLVASHDRAFMEGLDRLFVLRGDGVVRLFEGPYSEYLEIVQAEDEAAAAEQQAQTLGRFHNGSNGKQDSTPTAKPQRSLRMGFREKQEYESLEGLIDTLSAEKQDTERELAKVSGDYERMLELSQRLDKLAEQIDAKTERWLELAEMEECAQA</sequence>
<dbReference type="Proteomes" id="UP001497392">
    <property type="component" value="Unassembled WGS sequence"/>
</dbReference>
<protein>
    <submittedName>
        <fullName evidence="6">G6295 protein</fullName>
    </submittedName>
</protein>
<evidence type="ECO:0000313" key="6">
    <source>
        <dbReference type="EMBL" id="CAL5223735.1"/>
    </source>
</evidence>
<dbReference type="SMART" id="SM00382">
    <property type="entry name" value="AAA"/>
    <property type="match status" value="2"/>
</dbReference>
<dbReference type="InterPro" id="IPR017871">
    <property type="entry name" value="ABC_transporter-like_CS"/>
</dbReference>
<keyword evidence="7" id="KW-1185">Reference proteome</keyword>
<dbReference type="InterPro" id="IPR037118">
    <property type="entry name" value="Val-tRNA_synth_C_sf"/>
</dbReference>
<reference evidence="6 7" key="1">
    <citation type="submission" date="2024-06" db="EMBL/GenBank/DDBJ databases">
        <authorList>
            <person name="Kraege A."/>
            <person name="Thomma B."/>
        </authorList>
    </citation>
    <scope>NUCLEOTIDE SEQUENCE [LARGE SCALE GENOMIC DNA]</scope>
</reference>
<dbReference type="EMBL" id="CAXHTA020000009">
    <property type="protein sequence ID" value="CAL5223735.1"/>
    <property type="molecule type" value="Genomic_DNA"/>
</dbReference>
<dbReference type="Pfam" id="PF16326">
    <property type="entry name" value="ABC_tran_CTD"/>
    <property type="match status" value="1"/>
</dbReference>
<feature type="compositionally biased region" description="Polar residues" evidence="4">
    <location>
        <begin position="627"/>
        <end position="641"/>
    </location>
</feature>
<evidence type="ECO:0000256" key="3">
    <source>
        <dbReference type="SAM" id="Coils"/>
    </source>
</evidence>
<organism evidence="6 7">
    <name type="scientific">Coccomyxa viridis</name>
    <dbReference type="NCBI Taxonomy" id="1274662"/>
    <lineage>
        <taxon>Eukaryota</taxon>
        <taxon>Viridiplantae</taxon>
        <taxon>Chlorophyta</taxon>
        <taxon>core chlorophytes</taxon>
        <taxon>Trebouxiophyceae</taxon>
        <taxon>Trebouxiophyceae incertae sedis</taxon>
        <taxon>Coccomyxaceae</taxon>
        <taxon>Coccomyxa</taxon>
    </lineage>
</organism>
<dbReference type="InterPro" id="IPR032781">
    <property type="entry name" value="ABC_tran_Xtn"/>
</dbReference>
<proteinExistence type="predicted"/>